<proteinExistence type="predicted"/>
<evidence type="ECO:0000313" key="2">
    <source>
        <dbReference type="EMBL" id="KAF7288749.1"/>
    </source>
</evidence>
<accession>A0A8H6VPD5</accession>
<dbReference type="GeneID" id="59353106"/>
<protein>
    <submittedName>
        <fullName evidence="2">Uncharacterized protein</fullName>
    </submittedName>
</protein>
<keyword evidence="1" id="KW-1133">Transmembrane helix</keyword>
<dbReference type="EMBL" id="JACAZF010000019">
    <property type="protein sequence ID" value="KAF7288749.1"/>
    <property type="molecule type" value="Genomic_DNA"/>
</dbReference>
<keyword evidence="1" id="KW-0812">Transmembrane</keyword>
<evidence type="ECO:0000256" key="1">
    <source>
        <dbReference type="SAM" id="Phobius"/>
    </source>
</evidence>
<dbReference type="Proteomes" id="UP000636479">
    <property type="component" value="Unassembled WGS sequence"/>
</dbReference>
<comment type="caution">
    <text evidence="2">The sequence shown here is derived from an EMBL/GenBank/DDBJ whole genome shotgun (WGS) entry which is preliminary data.</text>
</comment>
<dbReference type="RefSeq" id="XP_037212971.1">
    <property type="nucleotide sequence ID" value="XM_037370590.1"/>
</dbReference>
<keyword evidence="1" id="KW-0472">Membrane</keyword>
<feature type="transmembrane region" description="Helical" evidence="1">
    <location>
        <begin position="48"/>
        <end position="66"/>
    </location>
</feature>
<dbReference type="AlphaFoldDB" id="A0A8H6VPD5"/>
<keyword evidence="3" id="KW-1185">Reference proteome</keyword>
<reference evidence="2" key="1">
    <citation type="submission" date="2020-05" db="EMBL/GenBank/DDBJ databases">
        <title>Mycena genomes resolve the evolution of fungal bioluminescence.</title>
        <authorList>
            <person name="Tsai I.J."/>
        </authorList>
    </citation>
    <scope>NUCLEOTIDE SEQUENCE</scope>
    <source>
        <strain evidence="2">171206Taipei</strain>
    </source>
</reference>
<gene>
    <name evidence="2" type="ORF">MIND_01420300</name>
</gene>
<evidence type="ECO:0000313" key="3">
    <source>
        <dbReference type="Proteomes" id="UP000636479"/>
    </source>
</evidence>
<sequence length="130" mass="14550">MSAWQSPVCGVISAWRRWRGEPAAARADGFGRVTGSVSSGQELVPASHLPIFLFLVISIATAKLLAQSKRKQIRQTLPFWLTQQLRKEARPDKHYIDFRRSRCPVCRQHNLPDTQVMLAVKAGNLPNTSA</sequence>
<name>A0A8H6VPD5_9AGAR</name>
<organism evidence="2 3">
    <name type="scientific">Mycena indigotica</name>
    <dbReference type="NCBI Taxonomy" id="2126181"/>
    <lineage>
        <taxon>Eukaryota</taxon>
        <taxon>Fungi</taxon>
        <taxon>Dikarya</taxon>
        <taxon>Basidiomycota</taxon>
        <taxon>Agaricomycotina</taxon>
        <taxon>Agaricomycetes</taxon>
        <taxon>Agaricomycetidae</taxon>
        <taxon>Agaricales</taxon>
        <taxon>Marasmiineae</taxon>
        <taxon>Mycenaceae</taxon>
        <taxon>Mycena</taxon>
    </lineage>
</organism>